<proteinExistence type="predicted"/>
<keyword evidence="2 5" id="KW-0863">Zinc-finger</keyword>
<dbReference type="PANTHER" id="PTHR46927:SF2">
    <property type="entry name" value="THAP DOMAIN-CONTAINING PROTEIN 8"/>
    <property type="match status" value="1"/>
</dbReference>
<organism evidence="8 9">
    <name type="scientific">Solea senegalensis</name>
    <name type="common">Senegalese sole</name>
    <dbReference type="NCBI Taxonomy" id="28829"/>
    <lineage>
        <taxon>Eukaryota</taxon>
        <taxon>Metazoa</taxon>
        <taxon>Chordata</taxon>
        <taxon>Craniata</taxon>
        <taxon>Vertebrata</taxon>
        <taxon>Euteleostomi</taxon>
        <taxon>Actinopterygii</taxon>
        <taxon>Neopterygii</taxon>
        <taxon>Teleostei</taxon>
        <taxon>Neoteleostei</taxon>
        <taxon>Acanthomorphata</taxon>
        <taxon>Carangaria</taxon>
        <taxon>Pleuronectiformes</taxon>
        <taxon>Pleuronectoidei</taxon>
        <taxon>Soleidae</taxon>
        <taxon>Solea</taxon>
    </lineage>
</organism>
<evidence type="ECO:0000256" key="4">
    <source>
        <dbReference type="ARBA" id="ARBA00023125"/>
    </source>
</evidence>
<dbReference type="Pfam" id="PF05485">
    <property type="entry name" value="THAP"/>
    <property type="match status" value="1"/>
</dbReference>
<evidence type="ECO:0000313" key="9">
    <source>
        <dbReference type="Proteomes" id="UP000693946"/>
    </source>
</evidence>
<keyword evidence="9" id="KW-1185">Reference proteome</keyword>
<feature type="compositionally biased region" description="Basic and acidic residues" evidence="6">
    <location>
        <begin position="82"/>
        <end position="98"/>
    </location>
</feature>
<dbReference type="GO" id="GO:0003677">
    <property type="term" value="F:DNA binding"/>
    <property type="evidence" value="ECO:0007669"/>
    <property type="project" value="UniProtKB-UniRule"/>
</dbReference>
<dbReference type="AlphaFoldDB" id="A0AAV6PY64"/>
<evidence type="ECO:0000256" key="1">
    <source>
        <dbReference type="ARBA" id="ARBA00022723"/>
    </source>
</evidence>
<dbReference type="Proteomes" id="UP000693946">
    <property type="component" value="Linkage Group LG8"/>
</dbReference>
<dbReference type="SMART" id="SM00692">
    <property type="entry name" value="DM3"/>
    <property type="match status" value="1"/>
</dbReference>
<accession>A0AAV6PY64</accession>
<dbReference type="PROSITE" id="PS50950">
    <property type="entry name" value="ZF_THAP"/>
    <property type="match status" value="1"/>
</dbReference>
<dbReference type="InterPro" id="IPR052224">
    <property type="entry name" value="THAP_domain_protein"/>
</dbReference>
<evidence type="ECO:0000256" key="6">
    <source>
        <dbReference type="SAM" id="MobiDB-lite"/>
    </source>
</evidence>
<dbReference type="EMBL" id="JAGKHQ010000020">
    <property type="protein sequence ID" value="KAG7478536.1"/>
    <property type="molecule type" value="Genomic_DNA"/>
</dbReference>
<protein>
    <submittedName>
        <fullName evidence="8">THAP domain-containing protein 5-like</fullName>
    </submittedName>
</protein>
<evidence type="ECO:0000313" key="8">
    <source>
        <dbReference type="EMBL" id="KAG7478536.1"/>
    </source>
</evidence>
<comment type="caution">
    <text evidence="8">The sequence shown here is derived from an EMBL/GenBank/DDBJ whole genome shotgun (WGS) entry which is preliminary data.</text>
</comment>
<gene>
    <name evidence="8" type="ORF">JOB18_001415</name>
</gene>
<dbReference type="InterPro" id="IPR006612">
    <property type="entry name" value="THAP_Znf"/>
</dbReference>
<evidence type="ECO:0000256" key="5">
    <source>
        <dbReference type="PROSITE-ProRule" id="PRU00309"/>
    </source>
</evidence>
<sequence length="463" mass="51897">MPIYCCVFHCDNDSDATGLYKFPLHDPAQLQQWLRNMGRENWTPSPHHHICQEHFAPSCFKERWGVRYLDNDAVPTVFQKAEKRKATEQHEESKRLRADGNQSLTVSGDRTGAVDAVERQSASRAVQLYEITIDPCDAGLVELSDSYLHTDLNTLASADGFETRGNIPLTVFQTVDGTSYSGENAEVVVMSEGPAGQGQDEPMSGINAVTLIWGRGLLMKDSTLRCTHETVASLTVEDVTLSTEDLFDTQEGHKTQVTVYFETIPVFPFETAPRFTSHPETVLTSALSSRPIPSTLPLVSKYTPPPPPSYQVVTMETFDTDHGEGSAGEPEDDSMDHQDHQLEEHCYHKNTPSQEQLVSVEVELQKKQRRHRHLKRILGLENTVGQLRQSNLHIEERVQLLEKACIQTSASVADAVETVAILCEEDSAAYLYTLLTDVQENLFCECTARSQRSYDVTVRFNQH</sequence>
<feature type="region of interest" description="Disordered" evidence="6">
    <location>
        <begin position="82"/>
        <end position="108"/>
    </location>
</feature>
<dbReference type="SMART" id="SM00980">
    <property type="entry name" value="THAP"/>
    <property type="match status" value="1"/>
</dbReference>
<evidence type="ECO:0000256" key="3">
    <source>
        <dbReference type="ARBA" id="ARBA00022833"/>
    </source>
</evidence>
<dbReference type="PANTHER" id="PTHR46927">
    <property type="entry name" value="AGAP005574-PA"/>
    <property type="match status" value="1"/>
</dbReference>
<feature type="domain" description="THAP-type" evidence="7">
    <location>
        <begin position="1"/>
        <end position="78"/>
    </location>
</feature>
<keyword evidence="1" id="KW-0479">Metal-binding</keyword>
<dbReference type="GO" id="GO:0008270">
    <property type="term" value="F:zinc ion binding"/>
    <property type="evidence" value="ECO:0007669"/>
    <property type="project" value="UniProtKB-KW"/>
</dbReference>
<evidence type="ECO:0000259" key="7">
    <source>
        <dbReference type="PROSITE" id="PS50950"/>
    </source>
</evidence>
<keyword evidence="4 5" id="KW-0238">DNA-binding</keyword>
<reference evidence="8 9" key="1">
    <citation type="journal article" date="2021" name="Sci. Rep.">
        <title>Chromosome anchoring in Senegalese sole (Solea senegalensis) reveals sex-associated markers and genome rearrangements in flatfish.</title>
        <authorList>
            <person name="Guerrero-Cozar I."/>
            <person name="Gomez-Garrido J."/>
            <person name="Berbel C."/>
            <person name="Martinez-Blanch J.F."/>
            <person name="Alioto T."/>
            <person name="Claros M.G."/>
            <person name="Gagnaire P.A."/>
            <person name="Manchado M."/>
        </authorList>
    </citation>
    <scope>NUCLEOTIDE SEQUENCE [LARGE SCALE GENOMIC DNA]</scope>
    <source>
        <strain evidence="8">Sse05_10M</strain>
    </source>
</reference>
<name>A0AAV6PY64_SOLSE</name>
<keyword evidence="3" id="KW-0862">Zinc</keyword>
<evidence type="ECO:0000256" key="2">
    <source>
        <dbReference type="ARBA" id="ARBA00022771"/>
    </source>
</evidence>